<keyword evidence="2" id="KW-0418">Kinase</keyword>
<dbReference type="EC" id="2.7.1.56" evidence="2"/>
<evidence type="ECO:0000313" key="2">
    <source>
        <dbReference type="EMBL" id="CAA9535296.1"/>
    </source>
</evidence>
<name>A0A6J4U025_9ACTN</name>
<feature type="compositionally biased region" description="Basic and acidic residues" evidence="1">
    <location>
        <begin position="261"/>
        <end position="273"/>
    </location>
</feature>
<dbReference type="EMBL" id="CADCWC010000206">
    <property type="protein sequence ID" value="CAA9535296.1"/>
    <property type="molecule type" value="Genomic_DNA"/>
</dbReference>
<proteinExistence type="predicted"/>
<reference evidence="2" key="1">
    <citation type="submission" date="2020-02" db="EMBL/GenBank/DDBJ databases">
        <authorList>
            <person name="Meier V. D."/>
        </authorList>
    </citation>
    <scope>NUCLEOTIDE SEQUENCE</scope>
    <source>
        <strain evidence="2">AVDCRST_MAG79</strain>
    </source>
</reference>
<feature type="compositionally biased region" description="Basic residues" evidence="1">
    <location>
        <begin position="242"/>
        <end position="260"/>
    </location>
</feature>
<sequence length="273" mass="30274">QTRRRAGRRDRPCGRGDGPAHRRGADPRGDPQRLRADRGRVADVDRGHRPDRRPADRDQRVRAGGHGGGARDPEREAPLPVDRRRRGRPGRVAAPPRGAGLVRGRDPRAPAAEGHGRARLGGRAAPARRRRGAGLRRAEPVRGRGARRARVRDGRRLRRGAGRDRGARRPQRADHPRERLLRVAAGRRPGAAVLGRGRRARGGRDGRLGRRVPGGLPGRARPREACRGVPAAGRGVRDGQHAHRRRRSPRPARRHALRRAHPGDRARRESRRL</sequence>
<feature type="compositionally biased region" description="Basic and acidic residues" evidence="1">
    <location>
        <begin position="161"/>
        <end position="181"/>
    </location>
</feature>
<feature type="non-terminal residue" evidence="2">
    <location>
        <position position="273"/>
    </location>
</feature>
<feature type="compositionally biased region" description="Low complexity" evidence="1">
    <location>
        <begin position="90"/>
        <end position="100"/>
    </location>
</feature>
<feature type="compositionally biased region" description="Low complexity" evidence="1">
    <location>
        <begin position="182"/>
        <end position="195"/>
    </location>
</feature>
<dbReference type="AlphaFoldDB" id="A0A6J4U025"/>
<keyword evidence="2" id="KW-0808">Transferase</keyword>
<feature type="compositionally biased region" description="Basic residues" evidence="1">
    <location>
        <begin position="144"/>
        <end position="160"/>
    </location>
</feature>
<feature type="compositionally biased region" description="Basic and acidic residues" evidence="1">
    <location>
        <begin position="9"/>
        <end position="61"/>
    </location>
</feature>
<evidence type="ECO:0000256" key="1">
    <source>
        <dbReference type="SAM" id="MobiDB-lite"/>
    </source>
</evidence>
<gene>
    <name evidence="2" type="ORF">AVDCRST_MAG79-1301</name>
</gene>
<feature type="region of interest" description="Disordered" evidence="1">
    <location>
        <begin position="1"/>
        <end position="273"/>
    </location>
</feature>
<feature type="non-terminal residue" evidence="2">
    <location>
        <position position="1"/>
    </location>
</feature>
<organism evidence="2">
    <name type="scientific">uncultured Thermoleophilia bacterium</name>
    <dbReference type="NCBI Taxonomy" id="1497501"/>
    <lineage>
        <taxon>Bacteria</taxon>
        <taxon>Bacillati</taxon>
        <taxon>Actinomycetota</taxon>
        <taxon>Thermoleophilia</taxon>
        <taxon>environmental samples</taxon>
    </lineage>
</organism>
<dbReference type="GO" id="GO:0008662">
    <property type="term" value="F:1-phosphofructokinase activity"/>
    <property type="evidence" value="ECO:0007669"/>
    <property type="project" value="UniProtKB-EC"/>
</dbReference>
<protein>
    <submittedName>
        <fullName evidence="2">1-phosphofructokinase</fullName>
        <ecNumber evidence="2">2.7.1.56</ecNumber>
    </submittedName>
</protein>
<accession>A0A6J4U025</accession>